<dbReference type="GO" id="GO:0006813">
    <property type="term" value="P:potassium ion transport"/>
    <property type="evidence" value="ECO:0007669"/>
    <property type="project" value="InterPro"/>
</dbReference>
<evidence type="ECO:0000313" key="9">
    <source>
        <dbReference type="EMBL" id="ASJ73095.1"/>
    </source>
</evidence>
<evidence type="ECO:0000256" key="3">
    <source>
        <dbReference type="ARBA" id="ARBA00022692"/>
    </source>
</evidence>
<evidence type="ECO:0000259" key="8">
    <source>
        <dbReference type="PROSITE" id="PS51202"/>
    </source>
</evidence>
<dbReference type="InterPro" id="IPR004680">
    <property type="entry name" value="Cit_transptr-like_dom"/>
</dbReference>
<feature type="transmembrane region" description="Helical" evidence="7">
    <location>
        <begin position="585"/>
        <end position="605"/>
    </location>
</feature>
<dbReference type="Pfam" id="PF02080">
    <property type="entry name" value="TrkA_C"/>
    <property type="match status" value="1"/>
</dbReference>
<organism evidence="9 10">
    <name type="scientific">Granulosicoccus antarcticus IMCC3135</name>
    <dbReference type="NCBI Taxonomy" id="1192854"/>
    <lineage>
        <taxon>Bacteria</taxon>
        <taxon>Pseudomonadati</taxon>
        <taxon>Pseudomonadota</taxon>
        <taxon>Gammaproteobacteria</taxon>
        <taxon>Chromatiales</taxon>
        <taxon>Granulosicoccaceae</taxon>
        <taxon>Granulosicoccus</taxon>
    </lineage>
</organism>
<evidence type="ECO:0000256" key="7">
    <source>
        <dbReference type="SAM" id="Phobius"/>
    </source>
</evidence>
<keyword evidence="5 7" id="KW-1133">Transmembrane helix</keyword>
<keyword evidence="10" id="KW-1185">Reference proteome</keyword>
<feature type="transmembrane region" description="Helical" evidence="7">
    <location>
        <begin position="417"/>
        <end position="449"/>
    </location>
</feature>
<dbReference type="EMBL" id="CP018632">
    <property type="protein sequence ID" value="ASJ73095.1"/>
    <property type="molecule type" value="Genomic_DNA"/>
</dbReference>
<dbReference type="KEGG" id="gai:IMCC3135_15055"/>
<dbReference type="PANTHER" id="PTHR43652">
    <property type="entry name" value="BASIC AMINO ACID ANTIPORTER YFCC-RELATED"/>
    <property type="match status" value="1"/>
</dbReference>
<dbReference type="Proteomes" id="UP000250079">
    <property type="component" value="Chromosome"/>
</dbReference>
<dbReference type="Gene3D" id="3.30.70.1450">
    <property type="entry name" value="Regulator of K+ conductance, C-terminal domain"/>
    <property type="match status" value="2"/>
</dbReference>
<evidence type="ECO:0000256" key="5">
    <source>
        <dbReference type="ARBA" id="ARBA00022989"/>
    </source>
</evidence>
<evidence type="ECO:0000256" key="2">
    <source>
        <dbReference type="ARBA" id="ARBA00022448"/>
    </source>
</evidence>
<dbReference type="InterPro" id="IPR036721">
    <property type="entry name" value="RCK_C_sf"/>
</dbReference>
<keyword evidence="3 7" id="KW-0812">Transmembrane</keyword>
<dbReference type="InterPro" id="IPR051679">
    <property type="entry name" value="DASS-Related_Transporters"/>
</dbReference>
<evidence type="ECO:0000256" key="6">
    <source>
        <dbReference type="ARBA" id="ARBA00023136"/>
    </source>
</evidence>
<evidence type="ECO:0000313" key="10">
    <source>
        <dbReference type="Proteomes" id="UP000250079"/>
    </source>
</evidence>
<protein>
    <recommendedName>
        <fullName evidence="8">RCK C-terminal domain-containing protein</fullName>
    </recommendedName>
</protein>
<feature type="transmembrane region" description="Helical" evidence="7">
    <location>
        <begin position="192"/>
        <end position="215"/>
    </location>
</feature>
<dbReference type="RefSeq" id="WP_088921864.1">
    <property type="nucleotide sequence ID" value="NZ_CP018632.1"/>
</dbReference>
<name>A0A2Z2NRG5_9GAMM</name>
<feature type="domain" description="RCK C-terminal" evidence="8">
    <location>
        <begin position="219"/>
        <end position="303"/>
    </location>
</feature>
<dbReference type="GO" id="GO:0008324">
    <property type="term" value="F:monoatomic cation transmembrane transporter activity"/>
    <property type="evidence" value="ECO:0007669"/>
    <property type="project" value="InterPro"/>
</dbReference>
<dbReference type="PANTHER" id="PTHR43652:SF2">
    <property type="entry name" value="BASIC AMINO ACID ANTIPORTER YFCC-RELATED"/>
    <property type="match status" value="1"/>
</dbReference>
<feature type="transmembrane region" description="Helical" evidence="7">
    <location>
        <begin position="156"/>
        <end position="180"/>
    </location>
</feature>
<feature type="transmembrane region" description="Helical" evidence="7">
    <location>
        <begin position="109"/>
        <end position="136"/>
    </location>
</feature>
<accession>A0A2Z2NRG5</accession>
<dbReference type="Pfam" id="PF03600">
    <property type="entry name" value="CitMHS"/>
    <property type="match status" value="1"/>
</dbReference>
<feature type="transmembrane region" description="Helical" evidence="7">
    <location>
        <begin position="35"/>
        <end position="51"/>
    </location>
</feature>
<evidence type="ECO:0000256" key="1">
    <source>
        <dbReference type="ARBA" id="ARBA00004141"/>
    </source>
</evidence>
<feature type="transmembrane region" description="Helical" evidence="7">
    <location>
        <begin position="542"/>
        <end position="565"/>
    </location>
</feature>
<dbReference type="GO" id="GO:0005886">
    <property type="term" value="C:plasma membrane"/>
    <property type="evidence" value="ECO:0007669"/>
    <property type="project" value="TreeGrafter"/>
</dbReference>
<keyword evidence="4" id="KW-0677">Repeat</keyword>
<dbReference type="AlphaFoldDB" id="A0A2Z2NRG5"/>
<keyword evidence="6 7" id="KW-0472">Membrane</keyword>
<feature type="domain" description="RCK C-terminal" evidence="8">
    <location>
        <begin position="313"/>
        <end position="400"/>
    </location>
</feature>
<dbReference type="PROSITE" id="PS51202">
    <property type="entry name" value="RCK_C"/>
    <property type="match status" value="2"/>
</dbReference>
<dbReference type="SUPFAM" id="SSF116726">
    <property type="entry name" value="TrkA C-terminal domain-like"/>
    <property type="match status" value="2"/>
</dbReference>
<feature type="transmembrane region" description="Helical" evidence="7">
    <location>
        <begin position="6"/>
        <end position="23"/>
    </location>
</feature>
<evidence type="ECO:0000256" key="4">
    <source>
        <dbReference type="ARBA" id="ARBA00022737"/>
    </source>
</evidence>
<gene>
    <name evidence="9" type="ORF">IMCC3135_15055</name>
</gene>
<dbReference type="OrthoDB" id="9809303at2"/>
<reference evidence="9 10" key="1">
    <citation type="submission" date="2016-12" db="EMBL/GenBank/DDBJ databases">
        <authorList>
            <person name="Song W.-J."/>
            <person name="Kurnit D.M."/>
        </authorList>
    </citation>
    <scope>NUCLEOTIDE SEQUENCE [LARGE SCALE GENOMIC DNA]</scope>
    <source>
        <strain evidence="9 10">IMCC3135</strain>
    </source>
</reference>
<proteinExistence type="predicted"/>
<dbReference type="InterPro" id="IPR006037">
    <property type="entry name" value="RCK_C"/>
</dbReference>
<feature type="transmembrane region" description="Helical" evidence="7">
    <location>
        <begin position="461"/>
        <end position="480"/>
    </location>
</feature>
<feature type="transmembrane region" description="Helical" evidence="7">
    <location>
        <begin position="500"/>
        <end position="521"/>
    </location>
</feature>
<keyword evidence="2" id="KW-0813">Transport</keyword>
<comment type="subcellular location">
    <subcellularLocation>
        <location evidence="1">Membrane</location>
        <topology evidence="1">Multi-pass membrane protein</topology>
    </subcellularLocation>
</comment>
<sequence length="607" mass="65282">MLAVPNLHATSVLLLTAIALILFSRRKIPLETTSLLVLVALLVGFTAFPYSNNGQVLETRSFFSGFGHEALIAVCSLMIIGHGVVRTGALEPVGLLLARVWGRSPRLALLLALLAAAFFSAFVNNTPIVILMLPVLVTVSMRSKVSTSQVLMPVGFATLLGGMSTTIGTSTNLLVVSVASDLGLDRFSMFDFLLPASIAVGVGILYLWLVVPLIMPERTPVMSDTSPRVFNAYLFIPEGSFADGKSLSDTLDKTQGEMSIQQILRDETTYIRPLPDARIMAGDQLGIRDTPERLKEFERTLGATLYTRNVKVDEQHPLADAEQQIAEIVVTQGSLLENNTLRNIRFKDTYQLVVLALHRAGVEMKSLPKGVMSTRLYAGDVILVQGGRKQLASIRREGQLLMLDATSDLPFTHRASYAIAIMAAVVLSAALGWMPISVSATSGVALMILTRCLNWRDVGGALSTSVVLVIVASLALATALQQTGGADYLALLFLEYTRDFSATIVLSLLMLLMAILTNVVSNNAAAVVGTPIAVSIATELGLPVEAFVLAVLFGANMSFATPMAYQTNLLVMNTGGYVFSDFLRAGVPLVLLIWLTLSVVLPMLYGF</sequence>
<feature type="transmembrane region" description="Helical" evidence="7">
    <location>
        <begin position="71"/>
        <end position="97"/>
    </location>
</feature>